<dbReference type="VEuPathDB" id="VectorBase:GAUT028188"/>
<dbReference type="Proteomes" id="UP000078200">
    <property type="component" value="Unassembled WGS sequence"/>
</dbReference>
<dbReference type="PANTHER" id="PTHR45816:SF4">
    <property type="entry name" value="RYR_IP3R HOMOLOGY ASSOCIATED DOMAIN-CONTAINING PROTEIN"/>
    <property type="match status" value="1"/>
</dbReference>
<dbReference type="GO" id="GO:0006816">
    <property type="term" value="P:calcium ion transport"/>
    <property type="evidence" value="ECO:0007669"/>
    <property type="project" value="InterPro"/>
</dbReference>
<evidence type="ECO:0000313" key="2">
    <source>
        <dbReference type="EnsemblMetazoa" id="GAUT028188-PA"/>
    </source>
</evidence>
<keyword evidence="3" id="KW-1185">Reference proteome</keyword>
<protein>
    <submittedName>
        <fullName evidence="2">Uncharacterized protein</fullName>
    </submittedName>
</protein>
<proteinExistence type="predicted"/>
<feature type="compositionally biased region" description="Polar residues" evidence="1">
    <location>
        <begin position="151"/>
        <end position="168"/>
    </location>
</feature>
<sequence>MVTTSFSYDGKNQQPYQHKEVVVKLVGDLIYFGFNSFNDLWRLTKTLLCILDCVSQTNGENLSAGRFLTADGESEGGVLRSIGDMNAVITSFVGHITATTPTTALQQLMDTKLKIIQILQFILDVRLDYRISYLLSIFKREFDESDDNVAENATTEQQTSSLTPSTASTDFTQRQKNIDLESIGLQAEGIFDSGRGDAANLDLDAQGGRTFLRVVLHLIMHDYCFVISVNAKRCCKLIYIIGYTLSKLKRLAYSLLS</sequence>
<dbReference type="AlphaFoldDB" id="A0A1A9V798"/>
<dbReference type="EnsemblMetazoa" id="GAUT028188-RA">
    <property type="protein sequence ID" value="GAUT028188-PA"/>
    <property type="gene ID" value="GAUT028188"/>
</dbReference>
<name>A0A1A9V798_GLOAU</name>
<dbReference type="STRING" id="7395.A0A1A9V798"/>
<accession>A0A1A9V798</accession>
<reference evidence="2" key="1">
    <citation type="submission" date="2020-05" db="UniProtKB">
        <authorList>
            <consortium name="EnsemblMetazoa"/>
        </authorList>
    </citation>
    <scope>IDENTIFICATION</scope>
    <source>
        <strain evidence="2">TTRI</strain>
    </source>
</reference>
<feature type="region of interest" description="Disordered" evidence="1">
    <location>
        <begin position="149"/>
        <end position="168"/>
    </location>
</feature>
<evidence type="ECO:0000256" key="1">
    <source>
        <dbReference type="SAM" id="MobiDB-lite"/>
    </source>
</evidence>
<dbReference type="InterPro" id="IPR015925">
    <property type="entry name" value="Ryanodine_IP3_receptor"/>
</dbReference>
<evidence type="ECO:0000313" key="3">
    <source>
        <dbReference type="Proteomes" id="UP000078200"/>
    </source>
</evidence>
<dbReference type="PANTHER" id="PTHR45816">
    <property type="entry name" value="MIR DOMAIN-CONTAINING PROTEIN"/>
    <property type="match status" value="1"/>
</dbReference>
<organism evidence="2 3">
    <name type="scientific">Glossina austeni</name>
    <name type="common">Savannah tsetse fly</name>
    <dbReference type="NCBI Taxonomy" id="7395"/>
    <lineage>
        <taxon>Eukaryota</taxon>
        <taxon>Metazoa</taxon>
        <taxon>Ecdysozoa</taxon>
        <taxon>Arthropoda</taxon>
        <taxon>Hexapoda</taxon>
        <taxon>Insecta</taxon>
        <taxon>Pterygota</taxon>
        <taxon>Neoptera</taxon>
        <taxon>Endopterygota</taxon>
        <taxon>Diptera</taxon>
        <taxon>Brachycera</taxon>
        <taxon>Muscomorpha</taxon>
        <taxon>Hippoboscoidea</taxon>
        <taxon>Glossinidae</taxon>
        <taxon>Glossina</taxon>
    </lineage>
</organism>